<gene>
    <name evidence="2" type="ORF">SAMN05444169_3980</name>
</gene>
<organism evidence="2 3">
    <name type="scientific">Bradyrhizobium erythrophlei</name>
    <dbReference type="NCBI Taxonomy" id="1437360"/>
    <lineage>
        <taxon>Bacteria</taxon>
        <taxon>Pseudomonadati</taxon>
        <taxon>Pseudomonadota</taxon>
        <taxon>Alphaproteobacteria</taxon>
        <taxon>Hyphomicrobiales</taxon>
        <taxon>Nitrobacteraceae</taxon>
        <taxon>Bradyrhizobium</taxon>
    </lineage>
</organism>
<reference evidence="2 3" key="1">
    <citation type="submission" date="2016-11" db="EMBL/GenBank/DDBJ databases">
        <authorList>
            <person name="Jaros S."/>
            <person name="Januszkiewicz K."/>
            <person name="Wedrychowicz H."/>
        </authorList>
    </citation>
    <scope>NUCLEOTIDE SEQUENCE [LARGE SCALE GENOMIC DNA]</scope>
    <source>
        <strain evidence="2 3">GAS242</strain>
    </source>
</reference>
<dbReference type="OrthoDB" id="8253360at2"/>
<proteinExistence type="predicted"/>
<evidence type="ECO:0000313" key="2">
    <source>
        <dbReference type="EMBL" id="SHG75585.1"/>
    </source>
</evidence>
<evidence type="ECO:0000256" key="1">
    <source>
        <dbReference type="SAM" id="MobiDB-lite"/>
    </source>
</evidence>
<dbReference type="Proteomes" id="UP000190675">
    <property type="component" value="Chromosome I"/>
</dbReference>
<feature type="compositionally biased region" description="Basic residues" evidence="1">
    <location>
        <begin position="94"/>
        <end position="105"/>
    </location>
</feature>
<dbReference type="AlphaFoldDB" id="A0A1M5ME75"/>
<dbReference type="EMBL" id="LT670818">
    <property type="protein sequence ID" value="SHG75585.1"/>
    <property type="molecule type" value="Genomic_DNA"/>
</dbReference>
<evidence type="ECO:0000313" key="3">
    <source>
        <dbReference type="Proteomes" id="UP000190675"/>
    </source>
</evidence>
<protein>
    <submittedName>
        <fullName evidence="2">Uncharacterized protein</fullName>
    </submittedName>
</protein>
<accession>A0A1M5ME75</accession>
<name>A0A1M5ME75_9BRAD</name>
<sequence length="158" mass="16815">MLRMALLGLLIPLGVGVLAAMELRTPPRTAVAVVQPLAETTVGISDSHGALAKTDRLEITYAKSETPTQPGLVDERISPSEATTIGSPEAPKIINRHRHDPKTKKVTTAALRKSKPKTTDIKRTAIPDRSKAASDTEPCRLSAFGGLRKALNSSGCEI</sequence>
<feature type="region of interest" description="Disordered" evidence="1">
    <location>
        <begin position="65"/>
        <end position="119"/>
    </location>
</feature>